<keyword evidence="3" id="KW-0813">Transport</keyword>
<dbReference type="EMBL" id="CP119904">
    <property type="protein sequence ID" value="WFD23960.1"/>
    <property type="molecule type" value="Genomic_DNA"/>
</dbReference>
<gene>
    <name evidence="12" type="ORF">MEQU1_002655</name>
</gene>
<evidence type="ECO:0000313" key="12">
    <source>
        <dbReference type="EMBL" id="WFD23960.1"/>
    </source>
</evidence>
<sequence>MAAMASSAFYRGRDEPLGVQAQHVPHNLEQYLSALERRVQAEKARAERTPTAAPCGEDARVHDLLAGVRYAQRMASDIHAAAPFLTRIEAVRQDAEALLRTQLSSCTSCATRSEADAYWDDYLYAGLMPPATAHASTPATLERRVEAPPAAAASASHSEPDGSMLRQRRPPSDEAPPSHAAESTRPATLTNDRSLQEALSSELLRMAGVLKQNSAAFAEALERDRQLVEQAGTGLEQNLDLMTRTRGQLGAFTRKARRMGWFTLGSIASVVVCWVVLFIVIRLT</sequence>
<comment type="similarity">
    <text evidence="2">Belongs to the USE1 family.</text>
</comment>
<evidence type="ECO:0000256" key="8">
    <source>
        <dbReference type="ARBA" id="ARBA00022989"/>
    </source>
</evidence>
<keyword evidence="5" id="KW-0256">Endoplasmic reticulum</keyword>
<keyword evidence="9 11" id="KW-0472">Membrane</keyword>
<name>A0AAF0EG27_9BASI</name>
<keyword evidence="4 11" id="KW-0812">Transmembrane</keyword>
<evidence type="ECO:0000256" key="7">
    <source>
        <dbReference type="ARBA" id="ARBA00022927"/>
    </source>
</evidence>
<keyword evidence="8 11" id="KW-1133">Transmembrane helix</keyword>
<comment type="subcellular location">
    <subcellularLocation>
        <location evidence="1">Endoplasmic reticulum membrane</location>
        <topology evidence="1">Single-pass type IV membrane protein</topology>
    </subcellularLocation>
</comment>
<dbReference type="PANTHER" id="PTHR13050:SF7">
    <property type="entry name" value="VESICLE TRANSPORT PROTEIN USE1"/>
    <property type="match status" value="1"/>
</dbReference>
<dbReference type="Proteomes" id="UP001214415">
    <property type="component" value="Chromosome 5"/>
</dbReference>
<evidence type="ECO:0000313" key="13">
    <source>
        <dbReference type="Proteomes" id="UP001214415"/>
    </source>
</evidence>
<reference evidence="12" key="1">
    <citation type="submission" date="2023-03" db="EMBL/GenBank/DDBJ databases">
        <title>Mating type loci evolution in Malassezia.</title>
        <authorList>
            <person name="Coelho M.A."/>
        </authorList>
    </citation>
    <scope>NUCLEOTIDE SEQUENCE</scope>
    <source>
        <strain evidence="12">CBS 12830</strain>
    </source>
</reference>
<evidence type="ECO:0000256" key="11">
    <source>
        <dbReference type="SAM" id="Phobius"/>
    </source>
</evidence>
<dbReference type="GO" id="GO:0006890">
    <property type="term" value="P:retrograde vesicle-mediated transport, Golgi to endoplasmic reticulum"/>
    <property type="evidence" value="ECO:0007669"/>
    <property type="project" value="TreeGrafter"/>
</dbReference>
<dbReference type="GO" id="GO:0005484">
    <property type="term" value="F:SNAP receptor activity"/>
    <property type="evidence" value="ECO:0007669"/>
    <property type="project" value="TreeGrafter"/>
</dbReference>
<feature type="compositionally biased region" description="Low complexity" evidence="10">
    <location>
        <begin position="147"/>
        <end position="156"/>
    </location>
</feature>
<keyword evidence="6" id="KW-0931">ER-Golgi transport</keyword>
<keyword evidence="7" id="KW-0653">Protein transport</keyword>
<organism evidence="12 13">
    <name type="scientific">Malassezia equina</name>
    <dbReference type="NCBI Taxonomy" id="1381935"/>
    <lineage>
        <taxon>Eukaryota</taxon>
        <taxon>Fungi</taxon>
        <taxon>Dikarya</taxon>
        <taxon>Basidiomycota</taxon>
        <taxon>Ustilaginomycotina</taxon>
        <taxon>Malasseziomycetes</taxon>
        <taxon>Malasseziales</taxon>
        <taxon>Malasseziaceae</taxon>
        <taxon>Malassezia</taxon>
    </lineage>
</organism>
<proteinExistence type="inferred from homology"/>
<dbReference type="AlphaFoldDB" id="A0AAF0EG27"/>
<accession>A0AAF0EG27</accession>
<evidence type="ECO:0000256" key="10">
    <source>
        <dbReference type="SAM" id="MobiDB-lite"/>
    </source>
</evidence>
<evidence type="ECO:0000256" key="3">
    <source>
        <dbReference type="ARBA" id="ARBA00022448"/>
    </source>
</evidence>
<dbReference type="InterPro" id="IPR019150">
    <property type="entry name" value="Vesicle_transport_protein_Use1"/>
</dbReference>
<evidence type="ECO:0000256" key="6">
    <source>
        <dbReference type="ARBA" id="ARBA00022892"/>
    </source>
</evidence>
<evidence type="ECO:0000256" key="5">
    <source>
        <dbReference type="ARBA" id="ARBA00022824"/>
    </source>
</evidence>
<evidence type="ECO:0000256" key="9">
    <source>
        <dbReference type="ARBA" id="ARBA00023136"/>
    </source>
</evidence>
<feature type="region of interest" description="Disordered" evidence="10">
    <location>
        <begin position="133"/>
        <end position="192"/>
    </location>
</feature>
<dbReference type="CDD" id="cd15860">
    <property type="entry name" value="SNARE_USE1"/>
    <property type="match status" value="1"/>
</dbReference>
<evidence type="ECO:0000256" key="2">
    <source>
        <dbReference type="ARBA" id="ARBA00007891"/>
    </source>
</evidence>
<dbReference type="GO" id="GO:0005789">
    <property type="term" value="C:endoplasmic reticulum membrane"/>
    <property type="evidence" value="ECO:0007669"/>
    <property type="project" value="UniProtKB-SubCell"/>
</dbReference>
<keyword evidence="13" id="KW-1185">Reference proteome</keyword>
<evidence type="ECO:0000256" key="1">
    <source>
        <dbReference type="ARBA" id="ARBA00004163"/>
    </source>
</evidence>
<feature type="transmembrane region" description="Helical" evidence="11">
    <location>
        <begin position="261"/>
        <end position="281"/>
    </location>
</feature>
<evidence type="ECO:0000256" key="4">
    <source>
        <dbReference type="ARBA" id="ARBA00022692"/>
    </source>
</evidence>
<dbReference type="PANTHER" id="PTHR13050">
    <property type="entry name" value="USE1-LIKE PROTEIN"/>
    <property type="match status" value="1"/>
</dbReference>
<dbReference type="GO" id="GO:0031201">
    <property type="term" value="C:SNARE complex"/>
    <property type="evidence" value="ECO:0007669"/>
    <property type="project" value="TreeGrafter"/>
</dbReference>
<protein>
    <submittedName>
        <fullName evidence="12">Uncharacterized protein</fullName>
    </submittedName>
</protein>
<dbReference type="GO" id="GO:0015031">
    <property type="term" value="P:protein transport"/>
    <property type="evidence" value="ECO:0007669"/>
    <property type="project" value="UniProtKB-KW"/>
</dbReference>